<dbReference type="PANTHER" id="PTHR45527">
    <property type="entry name" value="NONRIBOSOMAL PEPTIDE SYNTHETASE"/>
    <property type="match status" value="1"/>
</dbReference>
<gene>
    <name evidence="3" type="ORF">MF672_024920</name>
</gene>
<dbReference type="RefSeq" id="WP_247815419.1">
    <property type="nucleotide sequence ID" value="NZ_JAKRKC020000001.1"/>
</dbReference>
<keyword evidence="4" id="KW-1185">Reference proteome</keyword>
<feature type="domain" description="AMP-dependent synthetase/ligase" evidence="2">
    <location>
        <begin position="13"/>
        <end position="109"/>
    </location>
</feature>
<reference evidence="3 4" key="1">
    <citation type="submission" date="2022-04" db="EMBL/GenBank/DDBJ databases">
        <title>Genome draft of Actinomadura sp. ATCC 31491.</title>
        <authorList>
            <person name="Shi X."/>
            <person name="Du Y."/>
        </authorList>
    </citation>
    <scope>NUCLEOTIDE SEQUENCE [LARGE SCALE GENOMIC DNA]</scope>
    <source>
        <strain evidence="3 4">ATCC 31491</strain>
    </source>
</reference>
<proteinExistence type="predicted"/>
<dbReference type="Gene3D" id="3.40.50.980">
    <property type="match status" value="2"/>
</dbReference>
<dbReference type="EMBL" id="JAKRKC020000001">
    <property type="protein sequence ID" value="MCK2217009.1"/>
    <property type="molecule type" value="Genomic_DNA"/>
</dbReference>
<comment type="caution">
    <text evidence="3">The sequence shown here is derived from an EMBL/GenBank/DDBJ whole genome shotgun (WGS) entry which is preliminary data.</text>
</comment>
<feature type="compositionally biased region" description="Basic residues" evidence="1">
    <location>
        <begin position="148"/>
        <end position="170"/>
    </location>
</feature>
<organism evidence="3 4">
    <name type="scientific">Actinomadura luzonensis</name>
    <dbReference type="NCBI Taxonomy" id="2805427"/>
    <lineage>
        <taxon>Bacteria</taxon>
        <taxon>Bacillati</taxon>
        <taxon>Actinomycetota</taxon>
        <taxon>Actinomycetes</taxon>
        <taxon>Streptosporangiales</taxon>
        <taxon>Thermomonosporaceae</taxon>
        <taxon>Actinomadura</taxon>
    </lineage>
</organism>
<feature type="region of interest" description="Disordered" evidence="1">
    <location>
        <begin position="119"/>
        <end position="170"/>
    </location>
</feature>
<dbReference type="InterPro" id="IPR000873">
    <property type="entry name" value="AMP-dep_synth/lig_dom"/>
</dbReference>
<dbReference type="Pfam" id="PF00501">
    <property type="entry name" value="AMP-binding"/>
    <property type="match status" value="1"/>
</dbReference>
<name>A0ABT0FXD0_9ACTN</name>
<dbReference type="PANTHER" id="PTHR45527:SF1">
    <property type="entry name" value="FATTY ACID SYNTHASE"/>
    <property type="match status" value="1"/>
</dbReference>
<evidence type="ECO:0000313" key="3">
    <source>
        <dbReference type="EMBL" id="MCK2217009.1"/>
    </source>
</evidence>
<dbReference type="Proteomes" id="UP001317259">
    <property type="component" value="Unassembled WGS sequence"/>
</dbReference>
<accession>A0ABT0FXD0</accession>
<sequence>MTDGALLHELVLAQAVRTPDATAVRQGDHRLTYRELVSAAAGLAHRLRAAGAGPEARVGVCHRRTPDLLVCVLGVLMSGSAYVPLDPGHPRRRLAGIVADAGIAAVVADATGAGLLAGLPVRLEPPRPPADEPREPGTHAGEPPASRGRTRASRTRPGRTRTRWASRPRG</sequence>
<dbReference type="SUPFAM" id="SSF56801">
    <property type="entry name" value="Acetyl-CoA synthetase-like"/>
    <property type="match status" value="1"/>
</dbReference>
<protein>
    <submittedName>
        <fullName evidence="3">AMP-binding protein</fullName>
    </submittedName>
</protein>
<evidence type="ECO:0000259" key="2">
    <source>
        <dbReference type="Pfam" id="PF00501"/>
    </source>
</evidence>
<evidence type="ECO:0000256" key="1">
    <source>
        <dbReference type="SAM" id="MobiDB-lite"/>
    </source>
</evidence>
<evidence type="ECO:0000313" key="4">
    <source>
        <dbReference type="Proteomes" id="UP001317259"/>
    </source>
</evidence>